<name>A0A7Z0HWR2_9RHOB</name>
<proteinExistence type="predicted"/>
<organism evidence="3 4">
    <name type="scientific">Rhabdonatronobacter sediminivivens</name>
    <dbReference type="NCBI Taxonomy" id="2743469"/>
    <lineage>
        <taxon>Bacteria</taxon>
        <taxon>Pseudomonadati</taxon>
        <taxon>Pseudomonadota</taxon>
        <taxon>Alphaproteobacteria</taxon>
        <taxon>Rhodobacterales</taxon>
        <taxon>Paracoccaceae</taxon>
        <taxon>Rhabdonatronobacter</taxon>
    </lineage>
</organism>
<evidence type="ECO:0000313" key="4">
    <source>
        <dbReference type="Proteomes" id="UP000529417"/>
    </source>
</evidence>
<dbReference type="Proteomes" id="UP000529417">
    <property type="component" value="Unassembled WGS sequence"/>
</dbReference>
<evidence type="ECO:0000256" key="1">
    <source>
        <dbReference type="SAM" id="MobiDB-lite"/>
    </source>
</evidence>
<reference evidence="3 4" key="1">
    <citation type="journal article" date="2000" name="Arch. Microbiol.">
        <title>Rhodobaca bogoriensis gen. nov. and sp. nov., an alkaliphilic purple nonsulfur bacterium from African Rift Valley soda lakes.</title>
        <authorList>
            <person name="Milford A.D."/>
            <person name="Achenbach L.A."/>
            <person name="Jung D.O."/>
            <person name="Madigan M.T."/>
        </authorList>
    </citation>
    <scope>NUCLEOTIDE SEQUENCE [LARGE SCALE GENOMIC DNA]</scope>
    <source>
        <strain evidence="3 4">2376</strain>
    </source>
</reference>
<sequence length="171" mass="17635">MRSRFLFASLTLAMLLLAACGDSGPFQRAAAPDVSVQTPDAETVRPQARPGEEGVDALPPLARSAVRTAETLDRTTPEERAAATAPAAAGAQLGETLASLGNPAEGGFWLRTGLVTEAQQGRVETRGGASVQVELRPSGSAPGAGSQLSLAAFRALEVPLTDLPRLTVFSQ</sequence>
<keyword evidence="2" id="KW-0732">Signal</keyword>
<feature type="region of interest" description="Disordered" evidence="1">
    <location>
        <begin position="69"/>
        <end position="88"/>
    </location>
</feature>
<feature type="signal peptide" evidence="2">
    <location>
        <begin position="1"/>
        <end position="18"/>
    </location>
</feature>
<dbReference type="EMBL" id="JACBXS010000002">
    <property type="protein sequence ID" value="NYS23652.1"/>
    <property type="molecule type" value="Genomic_DNA"/>
</dbReference>
<feature type="compositionally biased region" description="Basic and acidic residues" evidence="1">
    <location>
        <begin position="70"/>
        <end position="81"/>
    </location>
</feature>
<dbReference type="AlphaFoldDB" id="A0A7Z0HWR2"/>
<feature type="region of interest" description="Disordered" evidence="1">
    <location>
        <begin position="37"/>
        <end position="56"/>
    </location>
</feature>
<accession>A0A7Z0HWR2</accession>
<dbReference type="PROSITE" id="PS51257">
    <property type="entry name" value="PROKAR_LIPOPROTEIN"/>
    <property type="match status" value="1"/>
</dbReference>
<keyword evidence="4" id="KW-1185">Reference proteome</keyword>
<evidence type="ECO:0000256" key="2">
    <source>
        <dbReference type="SAM" id="SignalP"/>
    </source>
</evidence>
<gene>
    <name evidence="3" type="ORF">HUK65_01510</name>
</gene>
<protein>
    <submittedName>
        <fullName evidence="3">D-galactarate dehydratase</fullName>
    </submittedName>
</protein>
<feature type="chain" id="PRO_5030848944" evidence="2">
    <location>
        <begin position="19"/>
        <end position="171"/>
    </location>
</feature>
<comment type="caution">
    <text evidence="3">The sequence shown here is derived from an EMBL/GenBank/DDBJ whole genome shotgun (WGS) entry which is preliminary data.</text>
</comment>
<evidence type="ECO:0000313" key="3">
    <source>
        <dbReference type="EMBL" id="NYS23652.1"/>
    </source>
</evidence>